<keyword evidence="7" id="KW-0805">Transcription regulation</keyword>
<evidence type="ECO:0000313" key="15">
    <source>
        <dbReference type="Proteomes" id="UP000887560"/>
    </source>
</evidence>
<evidence type="ECO:0000256" key="7">
    <source>
        <dbReference type="ARBA" id="ARBA00023015"/>
    </source>
</evidence>
<dbReference type="InterPro" id="IPR050431">
    <property type="entry name" value="Adaptor_comp_med_subunit"/>
</dbReference>
<evidence type="ECO:0000256" key="12">
    <source>
        <dbReference type="SAM" id="Coils"/>
    </source>
</evidence>
<keyword evidence="9" id="KW-0472">Membrane</keyword>
<dbReference type="GO" id="GO:0008270">
    <property type="term" value="F:zinc ion binding"/>
    <property type="evidence" value="ECO:0007669"/>
    <property type="project" value="UniProtKB-KW"/>
</dbReference>
<dbReference type="PROSITE" id="PS51030">
    <property type="entry name" value="NUCLEAR_REC_DBD_2"/>
    <property type="match status" value="1"/>
</dbReference>
<dbReference type="PROSITE" id="PS00991">
    <property type="entry name" value="CLAT_ADAPTOR_M_2"/>
    <property type="match status" value="1"/>
</dbReference>
<dbReference type="Gene3D" id="3.30.450.60">
    <property type="match status" value="1"/>
</dbReference>
<reference evidence="16" key="1">
    <citation type="submission" date="2022-11" db="UniProtKB">
        <authorList>
            <consortium name="WormBaseParasite"/>
        </authorList>
    </citation>
    <scope>IDENTIFICATION</scope>
</reference>
<evidence type="ECO:0000256" key="4">
    <source>
        <dbReference type="ARBA" id="ARBA00022771"/>
    </source>
</evidence>
<dbReference type="SMART" id="SM00399">
    <property type="entry name" value="ZnF_C4"/>
    <property type="match status" value="1"/>
</dbReference>
<evidence type="ECO:0000256" key="3">
    <source>
        <dbReference type="ARBA" id="ARBA00022723"/>
    </source>
</evidence>
<dbReference type="GO" id="GO:0030131">
    <property type="term" value="C:clathrin adaptor complex"/>
    <property type="evidence" value="ECO:0007669"/>
    <property type="project" value="InterPro"/>
</dbReference>
<evidence type="ECO:0000256" key="10">
    <source>
        <dbReference type="ARBA" id="ARBA00023163"/>
    </source>
</evidence>
<keyword evidence="11" id="KW-0168">Coated pit</keyword>
<keyword evidence="5" id="KW-0862">Zinc</keyword>
<dbReference type="SUPFAM" id="SSF64356">
    <property type="entry name" value="SNARE-like"/>
    <property type="match status" value="1"/>
</dbReference>
<keyword evidence="15" id="KW-1185">Reference proteome</keyword>
<dbReference type="GO" id="GO:0005905">
    <property type="term" value="C:clathrin-coated pit"/>
    <property type="evidence" value="ECO:0007669"/>
    <property type="project" value="UniProtKB-KW"/>
</dbReference>
<sequence length="491" mass="55542">LCKAASNELANIEQRGLVAPTVSSLPSTSSACTNPHCMNRIQALEKRIADLEGEVTAAHLRISDLEAIVAQCKCKKKAHSKLPQLCRVCVRMEPCVNFQDLVVCYPCRTFFRNYAGRGGQLKSCKRLKHCAHLGALRDCQECRWEKCISLQLDPSKVDVKKKGNVAEIRSPVTNLARTSFFHIKRGNVWICAVTRHNICASMVFEFMNRFADTMQSYFGKLNEENVKNNFVLIYELLDDPGVLKTFITQQGVRTATKEEQAQITSQVTGQIGWRREGIKYRRNELFLDVIEYVNLLMSQQGQVLSAHVAGKVAMKSYLSGMPECKFGINDKLTIEGKGRAGSEEPNKSNRSSVAIDDCQFHQCVKLTKFDTEHAISFIPPDGEYELMRYRTTKDIQLPFRVIPLVREVSRNKMEVKVVIKSNFKPSLLAQKIEVRIPTPPNTSGVQLICMKGKAKYKAGENLFEPKLGYSDHEVVKWVRYIGRSGLYETRC</sequence>
<accession>A0A915NGH7</accession>
<protein>
    <submittedName>
        <fullName evidence="16">MHD domain-containing protein</fullName>
    </submittedName>
</protein>
<keyword evidence="2" id="KW-0813">Transport</keyword>
<dbReference type="GO" id="GO:0003700">
    <property type="term" value="F:DNA-binding transcription factor activity"/>
    <property type="evidence" value="ECO:0007669"/>
    <property type="project" value="InterPro"/>
</dbReference>
<dbReference type="FunFam" id="3.30.450.60:FF:000002">
    <property type="entry name" value="AP-2 complex subunit mu, putative"/>
    <property type="match status" value="1"/>
</dbReference>
<evidence type="ECO:0000259" key="14">
    <source>
        <dbReference type="PROSITE" id="PS51072"/>
    </source>
</evidence>
<dbReference type="CDD" id="cd09251">
    <property type="entry name" value="AP-2_Mu2_Cterm"/>
    <property type="match status" value="1"/>
</dbReference>
<keyword evidence="3" id="KW-0479">Metal-binding</keyword>
<dbReference type="Proteomes" id="UP000887560">
    <property type="component" value="Unplaced"/>
</dbReference>
<proteinExistence type="predicted"/>
<keyword evidence="12" id="KW-0175">Coiled coil</keyword>
<evidence type="ECO:0000256" key="2">
    <source>
        <dbReference type="ARBA" id="ARBA00022448"/>
    </source>
</evidence>
<keyword evidence="10" id="KW-0804">Transcription</keyword>
<evidence type="ECO:0000256" key="1">
    <source>
        <dbReference type="ARBA" id="ARBA00004277"/>
    </source>
</evidence>
<organism evidence="15 16">
    <name type="scientific">Meloidogyne floridensis</name>
    <dbReference type="NCBI Taxonomy" id="298350"/>
    <lineage>
        <taxon>Eukaryota</taxon>
        <taxon>Metazoa</taxon>
        <taxon>Ecdysozoa</taxon>
        <taxon>Nematoda</taxon>
        <taxon>Chromadorea</taxon>
        <taxon>Rhabditida</taxon>
        <taxon>Tylenchina</taxon>
        <taxon>Tylenchomorpha</taxon>
        <taxon>Tylenchoidea</taxon>
        <taxon>Meloidogynidae</taxon>
        <taxon>Meloidogyninae</taxon>
        <taxon>Meloidogyne</taxon>
    </lineage>
</organism>
<evidence type="ECO:0000313" key="16">
    <source>
        <dbReference type="WBParaSite" id="scf7180000416743.g631"/>
    </source>
</evidence>
<keyword evidence="4" id="KW-0863">Zinc-finger</keyword>
<evidence type="ECO:0000259" key="13">
    <source>
        <dbReference type="PROSITE" id="PS51030"/>
    </source>
</evidence>
<dbReference type="GO" id="GO:0006886">
    <property type="term" value="P:intracellular protein transport"/>
    <property type="evidence" value="ECO:0007669"/>
    <property type="project" value="InterPro"/>
</dbReference>
<dbReference type="InterPro" id="IPR001628">
    <property type="entry name" value="Znf_hrmn_rcpt"/>
</dbReference>
<evidence type="ECO:0000256" key="6">
    <source>
        <dbReference type="ARBA" id="ARBA00022927"/>
    </source>
</evidence>
<evidence type="ECO:0000256" key="11">
    <source>
        <dbReference type="ARBA" id="ARBA00023176"/>
    </source>
</evidence>
<feature type="domain" description="Nuclear receptor" evidence="13">
    <location>
        <begin position="83"/>
        <end position="159"/>
    </location>
</feature>
<dbReference type="PROSITE" id="PS51072">
    <property type="entry name" value="MHD"/>
    <property type="match status" value="1"/>
</dbReference>
<dbReference type="Pfam" id="PF00105">
    <property type="entry name" value="zf-C4"/>
    <property type="match status" value="1"/>
</dbReference>
<evidence type="ECO:0000256" key="8">
    <source>
        <dbReference type="ARBA" id="ARBA00023125"/>
    </source>
</evidence>
<feature type="coiled-coil region" evidence="12">
    <location>
        <begin position="34"/>
        <end position="61"/>
    </location>
</feature>
<keyword evidence="6" id="KW-0653">Protein transport</keyword>
<dbReference type="Pfam" id="PF00928">
    <property type="entry name" value="Adap_comp_sub"/>
    <property type="match status" value="1"/>
</dbReference>
<dbReference type="GO" id="GO:0016192">
    <property type="term" value="P:vesicle-mediated transport"/>
    <property type="evidence" value="ECO:0007669"/>
    <property type="project" value="InterPro"/>
</dbReference>
<dbReference type="GO" id="GO:0043565">
    <property type="term" value="F:sequence-specific DNA binding"/>
    <property type="evidence" value="ECO:0007669"/>
    <property type="project" value="InterPro"/>
</dbReference>
<dbReference type="PANTHER" id="PTHR10529">
    <property type="entry name" value="AP COMPLEX SUBUNIT MU"/>
    <property type="match status" value="1"/>
</dbReference>
<dbReference type="SUPFAM" id="SSF57716">
    <property type="entry name" value="Glucocorticoid receptor-like (DNA-binding domain)"/>
    <property type="match status" value="1"/>
</dbReference>
<dbReference type="InterPro" id="IPR036168">
    <property type="entry name" value="AP2_Mu_C_sf"/>
</dbReference>
<dbReference type="InterPro" id="IPR011012">
    <property type="entry name" value="Longin-like_dom_sf"/>
</dbReference>
<dbReference type="InterPro" id="IPR028565">
    <property type="entry name" value="MHD"/>
</dbReference>
<dbReference type="InterPro" id="IPR043512">
    <property type="entry name" value="Mu2_C"/>
</dbReference>
<keyword evidence="8" id="KW-0238">DNA-binding</keyword>
<evidence type="ECO:0000256" key="9">
    <source>
        <dbReference type="ARBA" id="ARBA00023136"/>
    </source>
</evidence>
<dbReference type="AlphaFoldDB" id="A0A915NGH7"/>
<evidence type="ECO:0000256" key="5">
    <source>
        <dbReference type="ARBA" id="ARBA00022833"/>
    </source>
</evidence>
<dbReference type="Gene3D" id="2.60.40.1170">
    <property type="entry name" value="Mu homology domain, subdomain B"/>
    <property type="match status" value="2"/>
</dbReference>
<dbReference type="WBParaSite" id="scf7180000416743.g631">
    <property type="protein sequence ID" value="scf7180000416743.g631"/>
    <property type="gene ID" value="scf7180000416743.g631"/>
</dbReference>
<dbReference type="PROSITE" id="PS00990">
    <property type="entry name" value="CLAT_ADAPTOR_M_1"/>
    <property type="match status" value="1"/>
</dbReference>
<dbReference type="SUPFAM" id="SSF49447">
    <property type="entry name" value="Second domain of Mu2 adaptin subunit (ap50) of ap2 adaptor"/>
    <property type="match status" value="1"/>
</dbReference>
<name>A0A915NGH7_9BILA</name>
<dbReference type="InterPro" id="IPR018240">
    <property type="entry name" value="Clathrin_mu_CS"/>
</dbReference>
<feature type="domain" description="MHD" evidence="14">
    <location>
        <begin position="282"/>
        <end position="491"/>
    </location>
</feature>
<comment type="subcellular location">
    <subcellularLocation>
        <location evidence="1">Membrane</location>
        <location evidence="1">Coated pit</location>
        <topology evidence="1">Peripheral membrane protein</topology>
        <orientation evidence="1">Cytoplasmic side</orientation>
    </subcellularLocation>
</comment>